<feature type="transmembrane region" description="Helical" evidence="8">
    <location>
        <begin position="185"/>
        <end position="207"/>
    </location>
</feature>
<feature type="transmembrane region" description="Helical" evidence="8">
    <location>
        <begin position="158"/>
        <end position="178"/>
    </location>
</feature>
<comment type="caution">
    <text evidence="9">The sequence shown here is derived from an EMBL/GenBank/DDBJ whole genome shotgun (WGS) entry which is preliminary data.</text>
</comment>
<keyword evidence="6 8" id="KW-1133">Transmembrane helix</keyword>
<dbReference type="GO" id="GO:0005886">
    <property type="term" value="C:plasma membrane"/>
    <property type="evidence" value="ECO:0007669"/>
    <property type="project" value="UniProtKB-SubCell"/>
</dbReference>
<dbReference type="Pfam" id="PF03591">
    <property type="entry name" value="AzlC"/>
    <property type="match status" value="1"/>
</dbReference>
<keyword evidence="10" id="KW-1185">Reference proteome</keyword>
<evidence type="ECO:0000313" key="10">
    <source>
        <dbReference type="Proteomes" id="UP001198182"/>
    </source>
</evidence>
<comment type="similarity">
    <text evidence="2">Belongs to the AzlC family.</text>
</comment>
<dbReference type="GO" id="GO:1903785">
    <property type="term" value="P:L-valine transmembrane transport"/>
    <property type="evidence" value="ECO:0007669"/>
    <property type="project" value="TreeGrafter"/>
</dbReference>
<evidence type="ECO:0000256" key="7">
    <source>
        <dbReference type="ARBA" id="ARBA00023136"/>
    </source>
</evidence>
<accession>A0AAE3E8Z3</accession>
<dbReference type="RefSeq" id="WP_349199540.1">
    <property type="nucleotide sequence ID" value="NZ_JBBNHI010000250.1"/>
</dbReference>
<evidence type="ECO:0000256" key="6">
    <source>
        <dbReference type="ARBA" id="ARBA00022989"/>
    </source>
</evidence>
<sequence length="242" mass="25642">MQGTNRSCFLRGMRDGIPINLGYFAVAFTLGIAARQAGLTAFQAGLASALTNASAGEYAAFTVIAENGTYLTMAIMILVANARYLLMSCALTQKLPSDTPLWQRMIVGFDVTDEIFGVSIAVEGKLNSFYTFGVITVALPGWCLGTVFGVIMGNLLPANLVSALSVGLYGMFLAIIIPPARKNRIVALLVAVSMALSFLTSRLFAGISSGTKVIILTVAISAVAAWLWPVKEEDTDGGEKKE</sequence>
<protein>
    <submittedName>
        <fullName evidence="9">AzlC family ABC transporter permease</fullName>
    </submittedName>
</protein>
<keyword evidence="3" id="KW-0813">Transport</keyword>
<feature type="transmembrane region" description="Helical" evidence="8">
    <location>
        <begin position="213"/>
        <end position="230"/>
    </location>
</feature>
<dbReference type="AlphaFoldDB" id="A0AAE3E8Z3"/>
<name>A0AAE3E8Z3_9FIRM</name>
<dbReference type="Proteomes" id="UP001198182">
    <property type="component" value="Unassembled WGS sequence"/>
</dbReference>
<evidence type="ECO:0000256" key="4">
    <source>
        <dbReference type="ARBA" id="ARBA00022475"/>
    </source>
</evidence>
<evidence type="ECO:0000256" key="2">
    <source>
        <dbReference type="ARBA" id="ARBA00010735"/>
    </source>
</evidence>
<organism evidence="9 10">
    <name type="scientific">Hominifimenecus microfluidus</name>
    <dbReference type="NCBI Taxonomy" id="2885348"/>
    <lineage>
        <taxon>Bacteria</taxon>
        <taxon>Bacillati</taxon>
        <taxon>Bacillota</taxon>
        <taxon>Clostridia</taxon>
        <taxon>Lachnospirales</taxon>
        <taxon>Lachnospiraceae</taxon>
        <taxon>Hominifimenecus</taxon>
    </lineage>
</organism>
<dbReference type="PANTHER" id="PTHR34979:SF1">
    <property type="entry name" value="INNER MEMBRANE PROTEIN YGAZ"/>
    <property type="match status" value="1"/>
</dbReference>
<dbReference type="PANTHER" id="PTHR34979">
    <property type="entry name" value="INNER MEMBRANE PROTEIN YGAZ"/>
    <property type="match status" value="1"/>
</dbReference>
<comment type="subcellular location">
    <subcellularLocation>
        <location evidence="1">Cell membrane</location>
        <topology evidence="1">Multi-pass membrane protein</topology>
    </subcellularLocation>
</comment>
<keyword evidence="7 8" id="KW-0472">Membrane</keyword>
<feature type="transmembrane region" description="Helical" evidence="8">
    <location>
        <begin position="129"/>
        <end position="152"/>
    </location>
</feature>
<dbReference type="EMBL" id="JAJEQR010000010">
    <property type="protein sequence ID" value="MCC2230323.1"/>
    <property type="molecule type" value="Genomic_DNA"/>
</dbReference>
<keyword evidence="5 8" id="KW-0812">Transmembrane</keyword>
<feature type="transmembrane region" description="Helical" evidence="8">
    <location>
        <begin position="58"/>
        <end position="80"/>
    </location>
</feature>
<evidence type="ECO:0000313" key="9">
    <source>
        <dbReference type="EMBL" id="MCC2230323.1"/>
    </source>
</evidence>
<keyword evidence="4" id="KW-1003">Cell membrane</keyword>
<evidence type="ECO:0000256" key="5">
    <source>
        <dbReference type="ARBA" id="ARBA00022692"/>
    </source>
</evidence>
<feature type="transmembrane region" description="Helical" evidence="8">
    <location>
        <begin position="21"/>
        <end position="38"/>
    </location>
</feature>
<gene>
    <name evidence="9" type="ORF">LKD81_04820</name>
</gene>
<dbReference type="InterPro" id="IPR011606">
    <property type="entry name" value="Brnchd-chn_aa_trnsp_permease"/>
</dbReference>
<proteinExistence type="inferred from homology"/>
<evidence type="ECO:0000256" key="8">
    <source>
        <dbReference type="SAM" id="Phobius"/>
    </source>
</evidence>
<evidence type="ECO:0000256" key="1">
    <source>
        <dbReference type="ARBA" id="ARBA00004651"/>
    </source>
</evidence>
<evidence type="ECO:0000256" key="3">
    <source>
        <dbReference type="ARBA" id="ARBA00022448"/>
    </source>
</evidence>
<reference evidence="9" key="1">
    <citation type="submission" date="2021-10" db="EMBL/GenBank/DDBJ databases">
        <title>Anaerobic single-cell dispensing facilitates the cultivation of human gut bacteria.</title>
        <authorList>
            <person name="Afrizal A."/>
        </authorList>
    </citation>
    <scope>NUCLEOTIDE SEQUENCE</scope>
    <source>
        <strain evidence="9">CLA-AA-H215</strain>
    </source>
</reference>